<reference evidence="2" key="2">
    <citation type="submission" date="2017-06" db="EMBL/GenBank/DDBJ databases">
        <title>WGS assembly of Brachypodium distachyon.</title>
        <authorList>
            <consortium name="The International Brachypodium Initiative"/>
            <person name="Lucas S."/>
            <person name="Harmon-Smith M."/>
            <person name="Lail K."/>
            <person name="Tice H."/>
            <person name="Grimwood J."/>
            <person name="Bruce D."/>
            <person name="Barry K."/>
            <person name="Shu S."/>
            <person name="Lindquist E."/>
            <person name="Wang M."/>
            <person name="Pitluck S."/>
            <person name="Vogel J.P."/>
            <person name="Garvin D.F."/>
            <person name="Mockler T.C."/>
            <person name="Schmutz J."/>
            <person name="Rokhsar D."/>
            <person name="Bevan M.W."/>
        </authorList>
    </citation>
    <scope>NUCLEOTIDE SEQUENCE</scope>
    <source>
        <strain evidence="2">Bd21</strain>
    </source>
</reference>
<evidence type="ECO:0000313" key="2">
    <source>
        <dbReference type="EMBL" id="KQJ83688.1"/>
    </source>
</evidence>
<proteinExistence type="predicted"/>
<keyword evidence="4" id="KW-1185">Reference proteome</keyword>
<dbReference type="OMA" id="QTTEWHV"/>
<protein>
    <submittedName>
        <fullName evidence="2 3">Uncharacterized protein</fullName>
    </submittedName>
</protein>
<dbReference type="EMBL" id="CM000884">
    <property type="protein sequence ID" value="KQJ83688.1"/>
    <property type="molecule type" value="Genomic_DNA"/>
</dbReference>
<dbReference type="MEROPS" id="I03.004"/>
<name>I1IZV6_BRADI</name>
<dbReference type="PROSITE" id="PS00283">
    <property type="entry name" value="SOYBEAN_KUNITZ"/>
    <property type="match status" value="1"/>
</dbReference>
<dbReference type="Pfam" id="PF00197">
    <property type="entry name" value="Kunitz_legume"/>
    <property type="match status" value="1"/>
</dbReference>
<dbReference type="STRING" id="15368.I1IZV6"/>
<evidence type="ECO:0000313" key="3">
    <source>
        <dbReference type="EnsemblPlants" id="KQJ83688"/>
    </source>
</evidence>
<feature type="signal peptide" evidence="1">
    <location>
        <begin position="1"/>
        <end position="29"/>
    </location>
</feature>
<dbReference type="eggNOG" id="ENOG502S0PJ">
    <property type="taxonomic scope" value="Eukaryota"/>
</dbReference>
<dbReference type="InterPro" id="IPR011065">
    <property type="entry name" value="Kunitz_inhibitor_STI-like_sf"/>
</dbReference>
<keyword evidence="1" id="KW-0732">Signal</keyword>
<organism evidence="3">
    <name type="scientific">Brachypodium distachyon</name>
    <name type="common">Purple false brome</name>
    <name type="synonym">Trachynia distachya</name>
    <dbReference type="NCBI Taxonomy" id="15368"/>
    <lineage>
        <taxon>Eukaryota</taxon>
        <taxon>Viridiplantae</taxon>
        <taxon>Streptophyta</taxon>
        <taxon>Embryophyta</taxon>
        <taxon>Tracheophyta</taxon>
        <taxon>Spermatophyta</taxon>
        <taxon>Magnoliopsida</taxon>
        <taxon>Liliopsida</taxon>
        <taxon>Poales</taxon>
        <taxon>Poaceae</taxon>
        <taxon>BOP clade</taxon>
        <taxon>Pooideae</taxon>
        <taxon>Stipodae</taxon>
        <taxon>Brachypodieae</taxon>
        <taxon>Brachypodium</taxon>
    </lineage>
</organism>
<sequence length="236" mass="25120">MSSSPRARLLLISLVAAATLLVSCRGAAASPPPPPVYDTDGHELRADTSYHVLPLIRRGGPYGARRGGLTLAPLHGGQRCPLFVAQDASREHLGLPVRFAPHGKASASADPTTVVRVSTDVRVSFRAYTTCVQSTEWHVESGKNILGARRHVVTGPVVGGPSPISGRENAFRVERVERYGGVATDDEAREYKLMWCGDEAACQALGVFRDGEGGAWFLGAAAEQVHVVVFQKAPSV</sequence>
<evidence type="ECO:0000256" key="1">
    <source>
        <dbReference type="SAM" id="SignalP"/>
    </source>
</evidence>
<dbReference type="GO" id="GO:0015066">
    <property type="term" value="F:alpha-amylase inhibitor activity"/>
    <property type="evidence" value="ECO:0007669"/>
    <property type="project" value="EnsemblPlants"/>
</dbReference>
<dbReference type="SMART" id="SM00452">
    <property type="entry name" value="STI"/>
    <property type="match status" value="1"/>
</dbReference>
<dbReference type="InterPro" id="IPR002160">
    <property type="entry name" value="Prot_inh_Kunz-lg"/>
</dbReference>
<dbReference type="Gene3D" id="2.80.10.50">
    <property type="match status" value="1"/>
</dbReference>
<dbReference type="Proteomes" id="UP000008810">
    <property type="component" value="Chromosome 5"/>
</dbReference>
<dbReference type="EnsemblPlants" id="KQJ83688">
    <property type="protein sequence ID" value="KQJ83688"/>
    <property type="gene ID" value="BRADI_5g16290v3"/>
</dbReference>
<dbReference type="HOGENOM" id="CLU_090145_0_0_1"/>
<dbReference type="PROSITE" id="PS51257">
    <property type="entry name" value="PROKAR_LIPOPROTEIN"/>
    <property type="match status" value="1"/>
</dbReference>
<dbReference type="Gramene" id="KQJ83688">
    <property type="protein sequence ID" value="KQJ83688"/>
    <property type="gene ID" value="BRADI_5g16290v3"/>
</dbReference>
<accession>I1IZV6</accession>
<dbReference type="SUPFAM" id="SSF50386">
    <property type="entry name" value="STI-like"/>
    <property type="match status" value="1"/>
</dbReference>
<dbReference type="AlphaFoldDB" id="I1IZV6"/>
<evidence type="ECO:0000313" key="4">
    <source>
        <dbReference type="Proteomes" id="UP000008810"/>
    </source>
</evidence>
<dbReference type="GeneID" id="100828963"/>
<dbReference type="KEGG" id="bdi:100828963"/>
<dbReference type="RefSeq" id="XP_003581446.1">
    <property type="nucleotide sequence ID" value="XM_003581398.4"/>
</dbReference>
<dbReference type="PANTHER" id="PTHR33107">
    <property type="entry name" value="KUNITZ TRYPSIN INHIBITOR 2"/>
    <property type="match status" value="1"/>
</dbReference>
<dbReference type="PANTHER" id="PTHR33107:SF5">
    <property type="entry name" value="KUNITZ TRYPSIN INHIBITOR 5"/>
    <property type="match status" value="1"/>
</dbReference>
<gene>
    <name evidence="3" type="primary">LOC100828963</name>
    <name evidence="2" type="ORF">BRADI_5g16290v3</name>
</gene>
<dbReference type="GO" id="GO:0004867">
    <property type="term" value="F:serine-type endopeptidase inhibitor activity"/>
    <property type="evidence" value="ECO:0007669"/>
    <property type="project" value="EnsemblPlants"/>
</dbReference>
<reference evidence="2 3" key="1">
    <citation type="journal article" date="2010" name="Nature">
        <title>Genome sequencing and analysis of the model grass Brachypodium distachyon.</title>
        <authorList>
            <consortium name="International Brachypodium Initiative"/>
        </authorList>
    </citation>
    <scope>NUCLEOTIDE SEQUENCE [LARGE SCALE GENOMIC DNA]</scope>
    <source>
        <strain evidence="2">Bd21</strain>
        <strain evidence="3">cv. Bd21</strain>
    </source>
</reference>
<feature type="chain" id="PRO_5014095645" evidence="1">
    <location>
        <begin position="30"/>
        <end position="236"/>
    </location>
</feature>
<reference evidence="3" key="3">
    <citation type="submission" date="2018-08" db="UniProtKB">
        <authorList>
            <consortium name="EnsemblPlants"/>
        </authorList>
    </citation>
    <scope>IDENTIFICATION</scope>
    <source>
        <strain evidence="3">cv. Bd21</strain>
    </source>
</reference>
<dbReference type="OrthoDB" id="1918435at2759"/>